<sequence>MKQIYIRNTALALNALLVLLPGCSQDKLVEEKVVTTTSVETTPFSGTTLVTLRGRPVISLEQFDKEVEQILDRDPQLKQLKPILAANPEARAQLEDQALQGLAYQEVLQAYVTDNNIDKKAEYQKELQEAMRAVRAMLNKKYFDERFPVTIGDAEVRKFYDENKDLYPQFVVSRGGTNARGVQFDKEADARAFLEKVRGKGAQMEAIAKENKYADNFKDFKLVNAQSLALDPVLRDKILAFSTLPVLELVKVNDTTFWVVYASGKEETKYRTFDELKENIREFLVTQKQAEREDQELRRLAKEYDLVIKEEILGARRPQAQSAPTDDQQLESQVAPVPQAPGKVGKSTTSKPAGASRVA</sequence>
<reference evidence="4 5" key="1">
    <citation type="journal article" date="2013" name="Proc. Natl. Acad. Sci. U.S.A.">
        <title>Candidate phylum TM6 genome recovered from a hospital sink biofilm provides genomic insights into this uncultivated phylum.</title>
        <authorList>
            <person name="McLean J.S."/>
            <person name="Lombardo M.J."/>
            <person name="Badger J.H."/>
            <person name="Edlund A."/>
            <person name="Novotny M."/>
            <person name="Yee-Greenbaum J."/>
            <person name="Vyahhi N."/>
            <person name="Hall A.P."/>
            <person name="Yang Y."/>
            <person name="Dupont C.L."/>
            <person name="Ziegler M.G."/>
            <person name="Chitsaz H."/>
            <person name="Allen A.E."/>
            <person name="Yooseph S."/>
            <person name="Tesler G."/>
            <person name="Pevzner P.A."/>
            <person name="Friedman R.M."/>
            <person name="Nealson K.H."/>
            <person name="Venter J.C."/>
            <person name="Lasken R.S."/>
        </authorList>
    </citation>
    <scope>NUCLEOTIDE SEQUENCE [LARGE SCALE GENOMIC DNA]</scope>
    <source>
        <strain evidence="4 5">TM6SC1</strain>
    </source>
</reference>
<dbReference type="InterPro" id="IPR000297">
    <property type="entry name" value="PPIase_PpiC"/>
</dbReference>
<gene>
    <name evidence="4" type="ORF">J120_00990</name>
</gene>
<keyword evidence="1" id="KW-0175">Coiled coil</keyword>
<dbReference type="InterPro" id="IPR046357">
    <property type="entry name" value="PPIase_dom_sf"/>
</dbReference>
<organism evidence="4 5">
    <name type="scientific">candidate division TM6 bacterium JCVI TM6SC1</name>
    <dbReference type="NCBI Taxonomy" id="1306947"/>
    <lineage>
        <taxon>Bacteria</taxon>
        <taxon>Candidatus Babelota</taxon>
        <taxon>Vermiphilus</taxon>
    </lineage>
</organism>
<comment type="caution">
    <text evidence="4">The sequence shown here is derived from an EMBL/GenBank/DDBJ whole genome shotgun (WGS) entry which is preliminary data.</text>
</comment>
<keyword evidence="5" id="KW-1185">Reference proteome</keyword>
<dbReference type="AlphaFoldDB" id="A0A0D2JEP8"/>
<feature type="region of interest" description="Disordered" evidence="2">
    <location>
        <begin position="317"/>
        <end position="359"/>
    </location>
</feature>
<dbReference type="eggNOG" id="COG0760">
    <property type="taxonomic scope" value="Bacteria"/>
</dbReference>
<feature type="compositionally biased region" description="Polar residues" evidence="2">
    <location>
        <begin position="319"/>
        <end position="332"/>
    </location>
</feature>
<proteinExistence type="predicted"/>
<feature type="coiled-coil region" evidence="1">
    <location>
        <begin position="273"/>
        <end position="310"/>
    </location>
</feature>
<feature type="domain" description="PpiC" evidence="3">
    <location>
        <begin position="153"/>
        <end position="278"/>
    </location>
</feature>
<evidence type="ECO:0000259" key="3">
    <source>
        <dbReference type="Pfam" id="PF13145"/>
    </source>
</evidence>
<dbReference type="InterPro" id="IPR027304">
    <property type="entry name" value="Trigger_fact/SurA_dom_sf"/>
</dbReference>
<dbReference type="Gene3D" id="1.10.4030.10">
    <property type="entry name" value="Porin chaperone SurA, peptide-binding domain"/>
    <property type="match status" value="1"/>
</dbReference>
<dbReference type="EMBL" id="ARQD01000001">
    <property type="protein sequence ID" value="KIX85531.1"/>
    <property type="molecule type" value="Genomic_DNA"/>
</dbReference>
<name>A0A0D2JEP8_9BACT</name>
<dbReference type="Pfam" id="PF13145">
    <property type="entry name" value="Rotamase_2"/>
    <property type="match status" value="1"/>
</dbReference>
<accession>A0A0D2JEP8</accession>
<evidence type="ECO:0000256" key="2">
    <source>
        <dbReference type="SAM" id="MobiDB-lite"/>
    </source>
</evidence>
<protein>
    <recommendedName>
        <fullName evidence="3">PpiC domain-containing protein</fullName>
    </recommendedName>
</protein>
<dbReference type="Gene3D" id="3.10.50.40">
    <property type="match status" value="1"/>
</dbReference>
<dbReference type="SUPFAM" id="SSF109998">
    <property type="entry name" value="Triger factor/SurA peptide-binding domain-like"/>
    <property type="match status" value="1"/>
</dbReference>
<evidence type="ECO:0000256" key="1">
    <source>
        <dbReference type="SAM" id="Coils"/>
    </source>
</evidence>
<evidence type="ECO:0000313" key="5">
    <source>
        <dbReference type="Proteomes" id="UP000032214"/>
    </source>
</evidence>
<evidence type="ECO:0000313" key="4">
    <source>
        <dbReference type="EMBL" id="KIX85531.1"/>
    </source>
</evidence>
<dbReference type="GO" id="GO:0003755">
    <property type="term" value="F:peptidyl-prolyl cis-trans isomerase activity"/>
    <property type="evidence" value="ECO:0007669"/>
    <property type="project" value="InterPro"/>
</dbReference>
<dbReference type="Proteomes" id="UP000032214">
    <property type="component" value="Unassembled WGS sequence"/>
</dbReference>